<accession>A0A2R6X7S2</accession>
<evidence type="ECO:0000313" key="1">
    <source>
        <dbReference type="EMBL" id="PTQ42139.1"/>
    </source>
</evidence>
<keyword evidence="2" id="KW-1185">Reference proteome</keyword>
<dbReference type="EMBL" id="KZ772703">
    <property type="protein sequence ID" value="PTQ42139.1"/>
    <property type="molecule type" value="Genomic_DNA"/>
</dbReference>
<proteinExistence type="predicted"/>
<protein>
    <submittedName>
        <fullName evidence="1">Uncharacterized protein</fullName>
    </submittedName>
</protein>
<dbReference type="Gramene" id="Mp2g04520.1">
    <property type="protein sequence ID" value="Mp2g04520.1.cds"/>
    <property type="gene ID" value="Mp2g04520"/>
</dbReference>
<name>A0A2R6X7S2_MARPO</name>
<organism evidence="1 2">
    <name type="scientific">Marchantia polymorpha</name>
    <name type="common">Common liverwort</name>
    <name type="synonym">Marchantia aquatica</name>
    <dbReference type="NCBI Taxonomy" id="3197"/>
    <lineage>
        <taxon>Eukaryota</taxon>
        <taxon>Viridiplantae</taxon>
        <taxon>Streptophyta</taxon>
        <taxon>Embryophyta</taxon>
        <taxon>Marchantiophyta</taxon>
        <taxon>Marchantiopsida</taxon>
        <taxon>Marchantiidae</taxon>
        <taxon>Marchantiales</taxon>
        <taxon>Marchantiaceae</taxon>
        <taxon>Marchantia</taxon>
    </lineage>
</organism>
<dbReference type="AlphaFoldDB" id="A0A2R6X7S2"/>
<sequence>MAKFCLAVVYSRLSTISVLDSSHTELAKNMPSMPPNRLRSRTMTKGNWLLETRRGAQQFRSTKQGFNSTCLFFHVIQTFCYLPLQLGSFLRGSWKRDRTS</sequence>
<evidence type="ECO:0000313" key="2">
    <source>
        <dbReference type="Proteomes" id="UP000244005"/>
    </source>
</evidence>
<reference evidence="2" key="1">
    <citation type="journal article" date="2017" name="Cell">
        <title>Insights into land plant evolution garnered from the Marchantia polymorpha genome.</title>
        <authorList>
            <person name="Bowman J.L."/>
            <person name="Kohchi T."/>
            <person name="Yamato K.T."/>
            <person name="Jenkins J."/>
            <person name="Shu S."/>
            <person name="Ishizaki K."/>
            <person name="Yamaoka S."/>
            <person name="Nishihama R."/>
            <person name="Nakamura Y."/>
            <person name="Berger F."/>
            <person name="Adam C."/>
            <person name="Aki S.S."/>
            <person name="Althoff F."/>
            <person name="Araki T."/>
            <person name="Arteaga-Vazquez M.A."/>
            <person name="Balasubrmanian S."/>
            <person name="Barry K."/>
            <person name="Bauer D."/>
            <person name="Boehm C.R."/>
            <person name="Briginshaw L."/>
            <person name="Caballero-Perez J."/>
            <person name="Catarino B."/>
            <person name="Chen F."/>
            <person name="Chiyoda S."/>
            <person name="Chovatia M."/>
            <person name="Davies K.M."/>
            <person name="Delmans M."/>
            <person name="Demura T."/>
            <person name="Dierschke T."/>
            <person name="Dolan L."/>
            <person name="Dorantes-Acosta A.E."/>
            <person name="Eklund D.M."/>
            <person name="Florent S.N."/>
            <person name="Flores-Sandoval E."/>
            <person name="Fujiyama A."/>
            <person name="Fukuzawa H."/>
            <person name="Galik B."/>
            <person name="Grimanelli D."/>
            <person name="Grimwood J."/>
            <person name="Grossniklaus U."/>
            <person name="Hamada T."/>
            <person name="Haseloff J."/>
            <person name="Hetherington A.J."/>
            <person name="Higo A."/>
            <person name="Hirakawa Y."/>
            <person name="Hundley H.N."/>
            <person name="Ikeda Y."/>
            <person name="Inoue K."/>
            <person name="Inoue S.I."/>
            <person name="Ishida S."/>
            <person name="Jia Q."/>
            <person name="Kakita M."/>
            <person name="Kanazawa T."/>
            <person name="Kawai Y."/>
            <person name="Kawashima T."/>
            <person name="Kennedy M."/>
            <person name="Kinose K."/>
            <person name="Kinoshita T."/>
            <person name="Kohara Y."/>
            <person name="Koide E."/>
            <person name="Komatsu K."/>
            <person name="Kopischke S."/>
            <person name="Kubo M."/>
            <person name="Kyozuka J."/>
            <person name="Lagercrantz U."/>
            <person name="Lin S.S."/>
            <person name="Lindquist E."/>
            <person name="Lipzen A.M."/>
            <person name="Lu C.W."/>
            <person name="De Luna E."/>
            <person name="Martienssen R.A."/>
            <person name="Minamino N."/>
            <person name="Mizutani M."/>
            <person name="Mizutani M."/>
            <person name="Mochizuki N."/>
            <person name="Monte I."/>
            <person name="Mosher R."/>
            <person name="Nagasaki H."/>
            <person name="Nakagami H."/>
            <person name="Naramoto S."/>
            <person name="Nishitani K."/>
            <person name="Ohtani M."/>
            <person name="Okamoto T."/>
            <person name="Okumura M."/>
            <person name="Phillips J."/>
            <person name="Pollak B."/>
            <person name="Reinders A."/>
            <person name="Rovekamp M."/>
            <person name="Sano R."/>
            <person name="Sawa S."/>
            <person name="Schmid M.W."/>
            <person name="Shirakawa M."/>
            <person name="Solano R."/>
            <person name="Spunde A."/>
            <person name="Suetsugu N."/>
            <person name="Sugano S."/>
            <person name="Sugiyama A."/>
            <person name="Sun R."/>
            <person name="Suzuki Y."/>
            <person name="Takenaka M."/>
            <person name="Takezawa D."/>
            <person name="Tomogane H."/>
            <person name="Tsuzuki M."/>
            <person name="Ueda T."/>
            <person name="Umeda M."/>
            <person name="Ward J.M."/>
            <person name="Watanabe Y."/>
            <person name="Yazaki K."/>
            <person name="Yokoyama R."/>
            <person name="Yoshitake Y."/>
            <person name="Yotsui I."/>
            <person name="Zachgo S."/>
            <person name="Schmutz J."/>
        </authorList>
    </citation>
    <scope>NUCLEOTIDE SEQUENCE [LARGE SCALE GENOMIC DNA]</scope>
    <source>
        <strain evidence="2">Tak-1</strain>
    </source>
</reference>
<dbReference type="Proteomes" id="UP000244005">
    <property type="component" value="Unassembled WGS sequence"/>
</dbReference>
<gene>
    <name evidence="1" type="ORF">MARPO_0031s0107</name>
</gene>